<evidence type="ECO:0000313" key="9">
    <source>
        <dbReference type="EMBL" id="HIZ78538.1"/>
    </source>
</evidence>
<evidence type="ECO:0000259" key="8">
    <source>
        <dbReference type="Pfam" id="PF00694"/>
    </source>
</evidence>
<feature type="domain" description="Aconitase/3-isopropylmalate dehydratase large subunit alpha/beta/alpha" evidence="7">
    <location>
        <begin position="7"/>
        <end position="286"/>
    </location>
</feature>
<dbReference type="InterPro" id="IPR006250">
    <property type="entry name" value="Aconitase_put"/>
</dbReference>
<evidence type="ECO:0000256" key="6">
    <source>
        <dbReference type="ARBA" id="ARBA00023014"/>
    </source>
</evidence>
<dbReference type="Proteomes" id="UP000824101">
    <property type="component" value="Unassembled WGS sequence"/>
</dbReference>
<evidence type="ECO:0000256" key="1">
    <source>
        <dbReference type="ARBA" id="ARBA00001966"/>
    </source>
</evidence>
<evidence type="ECO:0000313" key="10">
    <source>
        <dbReference type="Proteomes" id="UP000824101"/>
    </source>
</evidence>
<keyword evidence="9" id="KW-0456">Lyase</keyword>
<comment type="cofactor">
    <cofactor evidence="1">
        <name>[4Fe-4S] cluster</name>
        <dbReference type="ChEBI" id="CHEBI:49883"/>
    </cofactor>
</comment>
<dbReference type="EMBL" id="DXBC01000032">
    <property type="protein sequence ID" value="HIZ78538.1"/>
    <property type="molecule type" value="Genomic_DNA"/>
</dbReference>
<dbReference type="NCBIfam" id="NF005558">
    <property type="entry name" value="PRK07229.1"/>
    <property type="match status" value="1"/>
</dbReference>
<dbReference type="SUPFAM" id="SSF53732">
    <property type="entry name" value="Aconitase iron-sulfur domain"/>
    <property type="match status" value="1"/>
</dbReference>
<reference evidence="9" key="2">
    <citation type="submission" date="2021-04" db="EMBL/GenBank/DDBJ databases">
        <authorList>
            <person name="Gilroy R."/>
        </authorList>
    </citation>
    <scope>NUCLEOTIDE SEQUENCE</scope>
    <source>
        <strain evidence="9">ChiBcec1-1093</strain>
    </source>
</reference>
<protein>
    <submittedName>
        <fullName evidence="9">Aconitate hydratase</fullName>
        <ecNumber evidence="9">4.2.1.3</ecNumber>
    </submittedName>
</protein>
<dbReference type="Gene3D" id="3.30.499.10">
    <property type="entry name" value="Aconitase, domain 3"/>
    <property type="match status" value="2"/>
</dbReference>
<dbReference type="GO" id="GO:0003994">
    <property type="term" value="F:aconitate hydratase activity"/>
    <property type="evidence" value="ECO:0007669"/>
    <property type="project" value="UniProtKB-EC"/>
</dbReference>
<comment type="similarity">
    <text evidence="2">Belongs to the aconitase/IPM isomerase family.</text>
</comment>
<dbReference type="InterPro" id="IPR015931">
    <property type="entry name" value="Acnase/IPM_dHydase_lsu_aba_1/3"/>
</dbReference>
<proteinExistence type="inferred from homology"/>
<keyword evidence="5" id="KW-0408">Iron</keyword>
<dbReference type="GO" id="GO:0006099">
    <property type="term" value="P:tricarboxylic acid cycle"/>
    <property type="evidence" value="ECO:0007669"/>
    <property type="project" value="TreeGrafter"/>
</dbReference>
<dbReference type="Pfam" id="PF00330">
    <property type="entry name" value="Aconitase"/>
    <property type="match status" value="1"/>
</dbReference>
<dbReference type="InterPro" id="IPR001030">
    <property type="entry name" value="Acoase/IPM_deHydtase_lsu_aba"/>
</dbReference>
<dbReference type="GO" id="GO:0005829">
    <property type="term" value="C:cytosol"/>
    <property type="evidence" value="ECO:0007669"/>
    <property type="project" value="TreeGrafter"/>
</dbReference>
<dbReference type="Gene3D" id="3.20.19.10">
    <property type="entry name" value="Aconitase, domain 4"/>
    <property type="match status" value="1"/>
</dbReference>
<keyword evidence="4" id="KW-0479">Metal-binding</keyword>
<dbReference type="Pfam" id="PF00694">
    <property type="entry name" value="Aconitase_C"/>
    <property type="match status" value="1"/>
</dbReference>
<keyword evidence="6" id="KW-0411">Iron-sulfur</keyword>
<evidence type="ECO:0000256" key="2">
    <source>
        <dbReference type="ARBA" id="ARBA00007185"/>
    </source>
</evidence>
<accession>A0A9D2GEY7</accession>
<comment type="subunit">
    <text evidence="3">Monomer.</text>
</comment>
<comment type="caution">
    <text evidence="9">The sequence shown here is derived from an EMBL/GenBank/DDBJ whole genome shotgun (WGS) entry which is preliminary data.</text>
</comment>
<dbReference type="SUPFAM" id="SSF52016">
    <property type="entry name" value="LeuD/IlvD-like"/>
    <property type="match status" value="1"/>
</dbReference>
<sequence length="652" mass="71464">MGRSLTQKIIETHYVSGSMIPGEEVFIRVDQTLTHDINAVMTYLAFEAIGLDRVRTECSVSYLDHNLLYVDNKTPDDHIYLQSAAKRFGVYVSRPGNGICHTVHVSRFGAPGKVSMGGDSHTPHGGAIGMLCIGVGGMDVATAMTGVPMRLKMPRVVKVNLTGELKPGCNTKEVILEMLRRVSVKGGLGNVYEYVGPAVEKLEVPARATIANMGAEMGATASIFPADEQVRKFMKAQGREKDYIQLLPDADARYDETVDIDLSKLEPLIACPHQPDRVIPLKEAEKKRVQQVFIGSCTNASYSDIAKAALVFEGRHVNEDVSCTCAVASRQTYRELMRDGYIDMLLAAGVRMLEIACGPCCAIGQTPATDGVAVRTSNRNFKGRAGNPTAKIYLVSPESAAATAIMGTFATAEDVMGEDVVKLAQVKEPEEYLVDDSMIIEPLPDEEAQKVEIVRGPNIKFLPIPEPPRQYLQVPVSLKGGDNISTDDITPASAEFSSMRSNIPLMSQYCYHRYAPDFAARAKEMGSSIIVAGENYGQGSSREHAAINPMYLGVKAVIAKSIARIHKGNLINHGIIPMIFEDFRDYDRIDLFDELEMEDLPDQIRARTVTVKNKTKEFTFQVKLELSDSELEVVLSGGQLSYLKKQLAGQEE</sequence>
<dbReference type="PANTHER" id="PTHR43160:SF3">
    <property type="entry name" value="ACONITATE HYDRATASE, MITOCHONDRIAL"/>
    <property type="match status" value="1"/>
</dbReference>
<evidence type="ECO:0000256" key="3">
    <source>
        <dbReference type="ARBA" id="ARBA00011245"/>
    </source>
</evidence>
<dbReference type="NCBIfam" id="TIGR01342">
    <property type="entry name" value="acon_putative"/>
    <property type="match status" value="1"/>
</dbReference>
<dbReference type="PRINTS" id="PR00415">
    <property type="entry name" value="ACONITASE"/>
</dbReference>
<dbReference type="InterPro" id="IPR036008">
    <property type="entry name" value="Aconitase_4Fe-4S_dom"/>
</dbReference>
<reference evidence="9" key="1">
    <citation type="journal article" date="2021" name="PeerJ">
        <title>Extensive microbial diversity within the chicken gut microbiome revealed by metagenomics and culture.</title>
        <authorList>
            <person name="Gilroy R."/>
            <person name="Ravi A."/>
            <person name="Getino M."/>
            <person name="Pursley I."/>
            <person name="Horton D.L."/>
            <person name="Alikhan N.F."/>
            <person name="Baker D."/>
            <person name="Gharbi K."/>
            <person name="Hall N."/>
            <person name="Watson M."/>
            <person name="Adriaenssens E.M."/>
            <person name="Foster-Nyarko E."/>
            <person name="Jarju S."/>
            <person name="Secka A."/>
            <person name="Antonio M."/>
            <person name="Oren A."/>
            <person name="Chaudhuri R.R."/>
            <person name="La Ragione R."/>
            <person name="Hildebrand F."/>
            <person name="Pallen M.J."/>
        </authorList>
    </citation>
    <scope>NUCLEOTIDE SEQUENCE</scope>
    <source>
        <strain evidence="9">ChiBcec1-1093</strain>
    </source>
</reference>
<evidence type="ECO:0000256" key="5">
    <source>
        <dbReference type="ARBA" id="ARBA00023004"/>
    </source>
</evidence>
<dbReference type="GO" id="GO:0051539">
    <property type="term" value="F:4 iron, 4 sulfur cluster binding"/>
    <property type="evidence" value="ECO:0007669"/>
    <property type="project" value="TreeGrafter"/>
</dbReference>
<name>A0A9D2GEY7_9FIRM</name>
<dbReference type="InterPro" id="IPR015928">
    <property type="entry name" value="Aconitase/3IPM_dehydase_swvl"/>
</dbReference>
<organism evidence="9 10">
    <name type="scientific">Candidatus Lachnoclostridium stercorigallinarum</name>
    <dbReference type="NCBI Taxonomy" id="2838634"/>
    <lineage>
        <taxon>Bacteria</taxon>
        <taxon>Bacillati</taxon>
        <taxon>Bacillota</taxon>
        <taxon>Clostridia</taxon>
        <taxon>Lachnospirales</taxon>
        <taxon>Lachnospiraceae</taxon>
    </lineage>
</organism>
<feature type="domain" description="Aconitase A/isopropylmalate dehydratase small subunit swivel" evidence="8">
    <location>
        <begin position="516"/>
        <end position="581"/>
    </location>
</feature>
<dbReference type="GO" id="GO:0046872">
    <property type="term" value="F:metal ion binding"/>
    <property type="evidence" value="ECO:0007669"/>
    <property type="project" value="UniProtKB-KW"/>
</dbReference>
<dbReference type="InterPro" id="IPR018136">
    <property type="entry name" value="Aconitase_4Fe-4S_BS"/>
</dbReference>
<gene>
    <name evidence="9" type="ORF">IAA17_01920</name>
</gene>
<evidence type="ECO:0000259" key="7">
    <source>
        <dbReference type="Pfam" id="PF00330"/>
    </source>
</evidence>
<evidence type="ECO:0000256" key="4">
    <source>
        <dbReference type="ARBA" id="ARBA00022723"/>
    </source>
</evidence>
<dbReference type="InterPro" id="IPR050926">
    <property type="entry name" value="Aconitase/IPM_isomerase"/>
</dbReference>
<dbReference type="PROSITE" id="PS00450">
    <property type="entry name" value="ACONITASE_1"/>
    <property type="match status" value="1"/>
</dbReference>
<dbReference type="AlphaFoldDB" id="A0A9D2GEY7"/>
<dbReference type="EC" id="4.2.1.3" evidence="9"/>
<dbReference type="InterPro" id="IPR000573">
    <property type="entry name" value="AconitaseA/IPMdHydase_ssu_swvl"/>
</dbReference>
<dbReference type="PANTHER" id="PTHR43160">
    <property type="entry name" value="ACONITATE HYDRATASE B"/>
    <property type="match status" value="1"/>
</dbReference>